<feature type="domain" description="N-acetyltransferase" evidence="2">
    <location>
        <begin position="4"/>
        <end position="168"/>
    </location>
</feature>
<dbReference type="Gene3D" id="3.40.630.30">
    <property type="match status" value="1"/>
</dbReference>
<dbReference type="EMBL" id="JBEWSZ010000001">
    <property type="protein sequence ID" value="MET2830126.1"/>
    <property type="molecule type" value="Genomic_DNA"/>
</dbReference>
<dbReference type="PANTHER" id="PTHR43072:SF8">
    <property type="entry name" value="ACYLTRANSFERASE FABY-RELATED"/>
    <property type="match status" value="1"/>
</dbReference>
<organism evidence="3 4">
    <name type="scientific">Mesorhizobium shangrilense</name>
    <dbReference type="NCBI Taxonomy" id="460060"/>
    <lineage>
        <taxon>Bacteria</taxon>
        <taxon>Pseudomonadati</taxon>
        <taxon>Pseudomonadota</taxon>
        <taxon>Alphaproteobacteria</taxon>
        <taxon>Hyphomicrobiales</taxon>
        <taxon>Phyllobacteriaceae</taxon>
        <taxon>Mesorhizobium</taxon>
    </lineage>
</organism>
<reference evidence="3 4" key="1">
    <citation type="submission" date="2024-06" db="EMBL/GenBank/DDBJ databases">
        <authorList>
            <person name="Kim D.-U."/>
        </authorList>
    </citation>
    <scope>NUCLEOTIDE SEQUENCE [LARGE SCALE GENOMIC DNA]</scope>
    <source>
        <strain evidence="3 4">KACC15460</strain>
    </source>
</reference>
<accession>A0ABV2DJA4</accession>
<dbReference type="PROSITE" id="PS51186">
    <property type="entry name" value="GNAT"/>
    <property type="match status" value="1"/>
</dbReference>
<dbReference type="PANTHER" id="PTHR43072">
    <property type="entry name" value="N-ACETYLTRANSFERASE"/>
    <property type="match status" value="1"/>
</dbReference>
<dbReference type="InterPro" id="IPR016181">
    <property type="entry name" value="Acyl_CoA_acyltransferase"/>
</dbReference>
<keyword evidence="4" id="KW-1185">Reference proteome</keyword>
<dbReference type="RefSeq" id="WP_354462261.1">
    <property type="nucleotide sequence ID" value="NZ_JBEWSZ010000001.1"/>
</dbReference>
<comment type="caution">
    <text evidence="3">The sequence shown here is derived from an EMBL/GenBank/DDBJ whole genome shotgun (WGS) entry which is preliminary data.</text>
</comment>
<dbReference type="SUPFAM" id="SSF55729">
    <property type="entry name" value="Acyl-CoA N-acyltransferases (Nat)"/>
    <property type="match status" value="1"/>
</dbReference>
<dbReference type="Pfam" id="PF00583">
    <property type="entry name" value="Acetyltransf_1"/>
    <property type="match status" value="1"/>
</dbReference>
<evidence type="ECO:0000313" key="3">
    <source>
        <dbReference type="EMBL" id="MET2830126.1"/>
    </source>
</evidence>
<proteinExistence type="predicted"/>
<sequence length="189" mass="20411">MSSIAIRAAISADLDTITEIYADAVAHGTASYELEPPSRSEMGARFDGLMAGGFPYLVAEKDGAVLGYAYAGPFRPRPAYRFIVEDSVYVAPEAKGQGVGLLLMRHLVEAARAAGFRQIVAVIGDGRPDSASVRLHEKLGFRHSGRLEGSGYKHGRWLDTVFMQLAMNGGASTPPDPDSLPERKFQKQK</sequence>
<protein>
    <submittedName>
        <fullName evidence="3">N-acetyltransferase family protein</fullName>
    </submittedName>
</protein>
<name>A0ABV2DJA4_9HYPH</name>
<evidence type="ECO:0000256" key="1">
    <source>
        <dbReference type="SAM" id="MobiDB-lite"/>
    </source>
</evidence>
<dbReference type="InterPro" id="IPR000182">
    <property type="entry name" value="GNAT_dom"/>
</dbReference>
<feature type="region of interest" description="Disordered" evidence="1">
    <location>
        <begin position="168"/>
        <end position="189"/>
    </location>
</feature>
<evidence type="ECO:0000313" key="4">
    <source>
        <dbReference type="Proteomes" id="UP001548832"/>
    </source>
</evidence>
<dbReference type="Proteomes" id="UP001548832">
    <property type="component" value="Unassembled WGS sequence"/>
</dbReference>
<evidence type="ECO:0000259" key="2">
    <source>
        <dbReference type="PROSITE" id="PS51186"/>
    </source>
</evidence>
<feature type="compositionally biased region" description="Basic and acidic residues" evidence="1">
    <location>
        <begin position="180"/>
        <end position="189"/>
    </location>
</feature>
<gene>
    <name evidence="3" type="ORF">ABVQ20_24410</name>
</gene>
<dbReference type="CDD" id="cd04301">
    <property type="entry name" value="NAT_SF"/>
    <property type="match status" value="1"/>
</dbReference>